<reference evidence="1 2" key="1">
    <citation type="journal article" date="2014" name="Am. J. Bot.">
        <title>Genome assembly and annotation for red clover (Trifolium pratense; Fabaceae).</title>
        <authorList>
            <person name="Istvanek J."/>
            <person name="Jaros M."/>
            <person name="Krenek A."/>
            <person name="Repkova J."/>
        </authorList>
    </citation>
    <scope>NUCLEOTIDE SEQUENCE [LARGE SCALE GENOMIC DNA]</scope>
    <source>
        <strain evidence="2">cv. Tatra</strain>
        <tissue evidence="1">Young leaves</tissue>
    </source>
</reference>
<protein>
    <submittedName>
        <fullName evidence="1">F-box protein cpr30-like</fullName>
    </submittedName>
</protein>
<organism evidence="1 2">
    <name type="scientific">Trifolium pratense</name>
    <name type="common">Red clover</name>
    <dbReference type="NCBI Taxonomy" id="57577"/>
    <lineage>
        <taxon>Eukaryota</taxon>
        <taxon>Viridiplantae</taxon>
        <taxon>Streptophyta</taxon>
        <taxon>Embryophyta</taxon>
        <taxon>Tracheophyta</taxon>
        <taxon>Spermatophyta</taxon>
        <taxon>Magnoliopsida</taxon>
        <taxon>eudicotyledons</taxon>
        <taxon>Gunneridae</taxon>
        <taxon>Pentapetalae</taxon>
        <taxon>rosids</taxon>
        <taxon>fabids</taxon>
        <taxon>Fabales</taxon>
        <taxon>Fabaceae</taxon>
        <taxon>Papilionoideae</taxon>
        <taxon>50 kb inversion clade</taxon>
        <taxon>NPAAA clade</taxon>
        <taxon>Hologalegina</taxon>
        <taxon>IRL clade</taxon>
        <taxon>Trifolieae</taxon>
        <taxon>Trifolium</taxon>
    </lineage>
</organism>
<dbReference type="ExpressionAtlas" id="A0A2K3LRU8">
    <property type="expression patterns" value="baseline"/>
</dbReference>
<accession>A0A2K3LRU8</accession>
<evidence type="ECO:0000313" key="2">
    <source>
        <dbReference type="Proteomes" id="UP000236291"/>
    </source>
</evidence>
<gene>
    <name evidence="1" type="ORF">L195_g037279</name>
</gene>
<dbReference type="EMBL" id="ASHM01039576">
    <property type="protein sequence ID" value="PNX81262.1"/>
    <property type="molecule type" value="Genomic_DNA"/>
</dbReference>
<reference evidence="1 2" key="2">
    <citation type="journal article" date="2017" name="Front. Plant Sci.">
        <title>Gene Classification and Mining of Molecular Markers Useful in Red Clover (Trifolium pratense) Breeding.</title>
        <authorList>
            <person name="Istvanek J."/>
            <person name="Dluhosova J."/>
            <person name="Dluhos P."/>
            <person name="Patkova L."/>
            <person name="Nedelnik J."/>
            <person name="Repkova J."/>
        </authorList>
    </citation>
    <scope>NUCLEOTIDE SEQUENCE [LARGE SCALE GENOMIC DNA]</scope>
    <source>
        <strain evidence="2">cv. Tatra</strain>
        <tissue evidence="1">Young leaves</tissue>
    </source>
</reference>
<sequence length="82" mass="9354">RILGELGVKESWTKVFILEPLPSIEHPIGAGRKGEIFFRKDDDELVWFDLSTQMIEELGVKGREHCCHIVIYKDSLLPIGGF</sequence>
<proteinExistence type="predicted"/>
<comment type="caution">
    <text evidence="1">The sequence shown here is derived from an EMBL/GenBank/DDBJ whole genome shotgun (WGS) entry which is preliminary data.</text>
</comment>
<evidence type="ECO:0000313" key="1">
    <source>
        <dbReference type="EMBL" id="PNX81262.1"/>
    </source>
</evidence>
<dbReference type="Proteomes" id="UP000236291">
    <property type="component" value="Unassembled WGS sequence"/>
</dbReference>
<dbReference type="AlphaFoldDB" id="A0A2K3LRU8"/>
<name>A0A2K3LRU8_TRIPR</name>
<feature type="non-terminal residue" evidence="1">
    <location>
        <position position="1"/>
    </location>
</feature>